<dbReference type="InterPro" id="IPR020891">
    <property type="entry name" value="UPF0758_CS"/>
</dbReference>
<dbReference type="EMBL" id="JACHHK010000008">
    <property type="protein sequence ID" value="MBB5183787.1"/>
    <property type="molecule type" value="Genomic_DNA"/>
</dbReference>
<proteinExistence type="inferred from homology"/>
<dbReference type="SUPFAM" id="SSF102712">
    <property type="entry name" value="JAB1/MPN domain"/>
    <property type="match status" value="1"/>
</dbReference>
<dbReference type="NCBIfam" id="TIGR00608">
    <property type="entry name" value="radc"/>
    <property type="match status" value="1"/>
</dbReference>
<organism evidence="9 10">
    <name type="scientific">Catenisphaera adipataccumulans</name>
    <dbReference type="NCBI Taxonomy" id="700500"/>
    <lineage>
        <taxon>Bacteria</taxon>
        <taxon>Bacillati</taxon>
        <taxon>Bacillota</taxon>
        <taxon>Erysipelotrichia</taxon>
        <taxon>Erysipelotrichales</taxon>
        <taxon>Erysipelotrichaceae</taxon>
        <taxon>Catenisphaera</taxon>
    </lineage>
</organism>
<reference evidence="9 10" key="1">
    <citation type="submission" date="2020-08" db="EMBL/GenBank/DDBJ databases">
        <title>Genomic Encyclopedia of Type Strains, Phase IV (KMG-IV): sequencing the most valuable type-strain genomes for metagenomic binning, comparative biology and taxonomic classification.</title>
        <authorList>
            <person name="Goeker M."/>
        </authorList>
    </citation>
    <scope>NUCLEOTIDE SEQUENCE [LARGE SCALE GENOMIC DNA]</scope>
    <source>
        <strain evidence="9 10">DSM 25799</strain>
    </source>
</reference>
<dbReference type="Pfam" id="PF20582">
    <property type="entry name" value="UPF0758_N"/>
    <property type="match status" value="1"/>
</dbReference>
<evidence type="ECO:0000256" key="3">
    <source>
        <dbReference type="ARBA" id="ARBA00022723"/>
    </source>
</evidence>
<evidence type="ECO:0000256" key="7">
    <source>
        <dbReference type="RuleBase" id="RU003797"/>
    </source>
</evidence>
<dbReference type="CDD" id="cd08071">
    <property type="entry name" value="MPN_DUF2466"/>
    <property type="match status" value="1"/>
</dbReference>
<evidence type="ECO:0000256" key="2">
    <source>
        <dbReference type="ARBA" id="ARBA00022670"/>
    </source>
</evidence>
<keyword evidence="5" id="KW-0862">Zinc</keyword>
<sequence length="224" mass="25462">MKVKEMKEDQRPREKALRFGLGSLTDQELVALLISSGSKNRDVMKIASDIVDTSDHLAKLFEMNVYDLMQIQGIREVKALQMVAAIELCKRALRVDVYQKKIEHPDDLAEWFEAEYGHLEQEHFVAVYLDTKGKIISHRVLFVGTLNESCMHPRNIFKEAFEKNANAVLVTHNHPSGDPSPSKADLQCTAQLKEVAKMMGVQLLDHIIVGHNAWFSFRQAGYLD</sequence>
<dbReference type="RefSeq" id="WP_183329081.1">
    <property type="nucleotide sequence ID" value="NZ_JACHHK010000008.1"/>
</dbReference>
<dbReference type="PROSITE" id="PS01302">
    <property type="entry name" value="UPF0758"/>
    <property type="match status" value="1"/>
</dbReference>
<dbReference type="GO" id="GO:0006508">
    <property type="term" value="P:proteolysis"/>
    <property type="evidence" value="ECO:0007669"/>
    <property type="project" value="UniProtKB-KW"/>
</dbReference>
<evidence type="ECO:0000313" key="9">
    <source>
        <dbReference type="EMBL" id="MBB5183787.1"/>
    </source>
</evidence>
<dbReference type="InterPro" id="IPR001405">
    <property type="entry name" value="UPF0758"/>
</dbReference>
<dbReference type="InterPro" id="IPR037518">
    <property type="entry name" value="MPN"/>
</dbReference>
<evidence type="ECO:0000256" key="1">
    <source>
        <dbReference type="ARBA" id="ARBA00010243"/>
    </source>
</evidence>
<keyword evidence="3" id="KW-0479">Metal-binding</keyword>
<dbReference type="InterPro" id="IPR046778">
    <property type="entry name" value="UPF0758_N"/>
</dbReference>
<dbReference type="GO" id="GO:0046872">
    <property type="term" value="F:metal ion binding"/>
    <property type="evidence" value="ECO:0007669"/>
    <property type="project" value="UniProtKB-KW"/>
</dbReference>
<feature type="domain" description="MPN" evidence="8">
    <location>
        <begin position="101"/>
        <end position="223"/>
    </location>
</feature>
<keyword evidence="4" id="KW-0378">Hydrolase</keyword>
<dbReference type="GO" id="GO:0008237">
    <property type="term" value="F:metallopeptidase activity"/>
    <property type="evidence" value="ECO:0007669"/>
    <property type="project" value="UniProtKB-KW"/>
</dbReference>
<protein>
    <submittedName>
        <fullName evidence="9">DNA repair protein RadC</fullName>
    </submittedName>
</protein>
<name>A0A7W8FY99_9FIRM</name>
<keyword evidence="2" id="KW-0645">Protease</keyword>
<dbReference type="PROSITE" id="PS50249">
    <property type="entry name" value="MPN"/>
    <property type="match status" value="1"/>
</dbReference>
<dbReference type="AlphaFoldDB" id="A0A7W8FY99"/>
<keyword evidence="10" id="KW-1185">Reference proteome</keyword>
<dbReference type="PANTHER" id="PTHR30471">
    <property type="entry name" value="DNA REPAIR PROTEIN RADC"/>
    <property type="match status" value="1"/>
</dbReference>
<dbReference type="Proteomes" id="UP000539953">
    <property type="component" value="Unassembled WGS sequence"/>
</dbReference>
<gene>
    <name evidence="9" type="ORF">HNQ47_001828</name>
</gene>
<dbReference type="InterPro" id="IPR025657">
    <property type="entry name" value="RadC_JAB"/>
</dbReference>
<comment type="similarity">
    <text evidence="1 7">Belongs to the UPF0758 family.</text>
</comment>
<evidence type="ECO:0000256" key="5">
    <source>
        <dbReference type="ARBA" id="ARBA00022833"/>
    </source>
</evidence>
<evidence type="ECO:0000259" key="8">
    <source>
        <dbReference type="PROSITE" id="PS50249"/>
    </source>
</evidence>
<dbReference type="Pfam" id="PF04002">
    <property type="entry name" value="RadC"/>
    <property type="match status" value="1"/>
</dbReference>
<evidence type="ECO:0000313" key="10">
    <source>
        <dbReference type="Proteomes" id="UP000539953"/>
    </source>
</evidence>
<accession>A0A7W8FY99</accession>
<comment type="caution">
    <text evidence="9">The sequence shown here is derived from an EMBL/GenBank/DDBJ whole genome shotgun (WGS) entry which is preliminary data.</text>
</comment>
<evidence type="ECO:0000256" key="6">
    <source>
        <dbReference type="ARBA" id="ARBA00023049"/>
    </source>
</evidence>
<dbReference type="NCBIfam" id="NF000642">
    <property type="entry name" value="PRK00024.1"/>
    <property type="match status" value="1"/>
</dbReference>
<keyword evidence="6" id="KW-0482">Metalloprotease</keyword>
<dbReference type="Gene3D" id="3.40.140.10">
    <property type="entry name" value="Cytidine Deaminase, domain 2"/>
    <property type="match status" value="1"/>
</dbReference>
<evidence type="ECO:0000256" key="4">
    <source>
        <dbReference type="ARBA" id="ARBA00022801"/>
    </source>
</evidence>
<dbReference type="PANTHER" id="PTHR30471:SF3">
    <property type="entry name" value="UPF0758 PROTEIN YEES-RELATED"/>
    <property type="match status" value="1"/>
</dbReference>